<evidence type="ECO:0000313" key="1">
    <source>
        <dbReference type="EMBL" id="RDR28415.1"/>
    </source>
</evidence>
<organism evidence="1 3">
    <name type="scientific">Escherichia marmotae</name>
    <dbReference type="NCBI Taxonomy" id="1499973"/>
    <lineage>
        <taxon>Bacteria</taxon>
        <taxon>Pseudomonadati</taxon>
        <taxon>Pseudomonadota</taxon>
        <taxon>Gammaproteobacteria</taxon>
        <taxon>Enterobacterales</taxon>
        <taxon>Enterobacteriaceae</taxon>
        <taxon>Escherichia</taxon>
    </lineage>
</organism>
<reference evidence="1 3" key="1">
    <citation type="submission" date="2018-06" db="EMBL/GenBank/DDBJ databases">
        <title>Recombination Drives Gene Content and Phenotype Evolution in Wild Type E. coli Strains.</title>
        <authorList>
            <person name="Field C.M."/>
            <person name="Silander O.K."/>
            <person name="Van Nimwegen E."/>
        </authorList>
    </citation>
    <scope>NUCLEOTIDE SEQUENCE [LARGE SCALE GENOMIC DNA]</scope>
    <source>
        <strain evidence="1 3">SC344</strain>
    </source>
</reference>
<gene>
    <name evidence="1" type="ORF">C4A13_03550</name>
    <name evidence="2" type="ORF">NCTC8196_00653</name>
</gene>
<proteinExistence type="predicted"/>
<dbReference type="EMBL" id="QONO01000047">
    <property type="protein sequence ID" value="RDR28415.1"/>
    <property type="molecule type" value="Genomic_DNA"/>
</dbReference>
<evidence type="ECO:0000313" key="3">
    <source>
        <dbReference type="Proteomes" id="UP000254454"/>
    </source>
</evidence>
<dbReference type="Proteomes" id="UP000254454">
    <property type="component" value="Unassembled WGS sequence"/>
</dbReference>
<sequence length="34" mass="3749">MGKDARPLRDKNNDEKDEIISSSVVTADVCTGRK</sequence>
<evidence type="ECO:0000313" key="4">
    <source>
        <dbReference type="Proteomes" id="UP000277464"/>
    </source>
</evidence>
<evidence type="ECO:0000313" key="2">
    <source>
        <dbReference type="EMBL" id="VED73381.1"/>
    </source>
</evidence>
<reference evidence="2 4" key="2">
    <citation type="submission" date="2018-12" db="EMBL/GenBank/DDBJ databases">
        <authorList>
            <consortium name="Pathogen Informatics"/>
        </authorList>
    </citation>
    <scope>NUCLEOTIDE SEQUENCE [LARGE SCALE GENOMIC DNA]</scope>
    <source>
        <strain evidence="2 4">NCTC8196</strain>
    </source>
</reference>
<dbReference type="EMBL" id="LR134270">
    <property type="protein sequence ID" value="VED73381.1"/>
    <property type="molecule type" value="Genomic_DNA"/>
</dbReference>
<dbReference type="AlphaFoldDB" id="A0A370VAL4"/>
<accession>A0A370VAL4</accession>
<protein>
    <submittedName>
        <fullName evidence="1">Uncharacterized protein</fullName>
    </submittedName>
</protein>
<dbReference type="Proteomes" id="UP000277464">
    <property type="component" value="Chromosome"/>
</dbReference>
<name>A0A370VAL4_9ESCH</name>